<dbReference type="Gene3D" id="3.30.110.120">
    <property type="match status" value="1"/>
</dbReference>
<evidence type="ECO:0000256" key="6">
    <source>
        <dbReference type="ARBA" id="ARBA00022833"/>
    </source>
</evidence>
<evidence type="ECO:0000256" key="3">
    <source>
        <dbReference type="ARBA" id="ARBA00022598"/>
    </source>
</evidence>
<dbReference type="NCBIfam" id="TIGR00143">
    <property type="entry name" value="hypF"/>
    <property type="match status" value="1"/>
</dbReference>
<keyword evidence="14" id="KW-1185">Reference proteome</keyword>
<dbReference type="InterPro" id="IPR055128">
    <property type="entry name" value="HypF_C_2"/>
</dbReference>
<evidence type="ECO:0000256" key="2">
    <source>
        <dbReference type="ARBA" id="ARBA00008097"/>
    </source>
</evidence>
<dbReference type="GO" id="GO:0016874">
    <property type="term" value="F:ligase activity"/>
    <property type="evidence" value="ECO:0007669"/>
    <property type="project" value="UniProtKB-UniRule"/>
</dbReference>
<dbReference type="Gene3D" id="3.30.420.40">
    <property type="match status" value="1"/>
</dbReference>
<accession>Q2JBM2</accession>
<dbReference type="PANTHER" id="PTHR42959:SF1">
    <property type="entry name" value="CARBAMOYLTRANSFERASE HYPF"/>
    <property type="match status" value="1"/>
</dbReference>
<dbReference type="InterPro" id="IPR036046">
    <property type="entry name" value="Acylphosphatase-like_dom_sf"/>
</dbReference>
<dbReference type="Pfam" id="PF00708">
    <property type="entry name" value="Acylphosphatase"/>
    <property type="match status" value="1"/>
</dbReference>
<dbReference type="GO" id="GO:0008270">
    <property type="term" value="F:zinc ion binding"/>
    <property type="evidence" value="ECO:0007669"/>
    <property type="project" value="UniProtKB-KW"/>
</dbReference>
<keyword evidence="3" id="KW-0436">Ligase</keyword>
<dbReference type="GO" id="GO:0016743">
    <property type="term" value="F:carboxyl- or carbamoyltransferase activity"/>
    <property type="evidence" value="ECO:0007669"/>
    <property type="project" value="UniProtKB-UniRule"/>
</dbReference>
<dbReference type="PANTHER" id="PTHR42959">
    <property type="entry name" value="CARBAMOYLTRANSFERASE"/>
    <property type="match status" value="1"/>
</dbReference>
<comment type="catalytic activity">
    <reaction evidence="7">
        <text>C-terminal L-cysteinyl-[HypE protein] + carbamoyl phosphate + ATP + H2O = C-terminal S-carboxamide-L-cysteinyl-[HypE protein] + AMP + phosphate + diphosphate + H(+)</text>
        <dbReference type="Rhea" id="RHEA:55636"/>
        <dbReference type="Rhea" id="RHEA-COMP:14247"/>
        <dbReference type="Rhea" id="RHEA-COMP:14392"/>
        <dbReference type="ChEBI" id="CHEBI:15377"/>
        <dbReference type="ChEBI" id="CHEBI:15378"/>
        <dbReference type="ChEBI" id="CHEBI:30616"/>
        <dbReference type="ChEBI" id="CHEBI:33019"/>
        <dbReference type="ChEBI" id="CHEBI:43474"/>
        <dbReference type="ChEBI" id="CHEBI:58228"/>
        <dbReference type="ChEBI" id="CHEBI:76913"/>
        <dbReference type="ChEBI" id="CHEBI:139126"/>
        <dbReference type="ChEBI" id="CHEBI:456215"/>
    </reaction>
</comment>
<dbReference type="InterPro" id="IPR001792">
    <property type="entry name" value="Acylphosphatase-like_dom"/>
</dbReference>
<dbReference type="GO" id="GO:0003998">
    <property type="term" value="F:acylphosphatase activity"/>
    <property type="evidence" value="ECO:0007669"/>
    <property type="project" value="UniProtKB-EC"/>
</dbReference>
<dbReference type="Pfam" id="PF07503">
    <property type="entry name" value="zf-HYPF"/>
    <property type="match status" value="2"/>
</dbReference>
<dbReference type="SUPFAM" id="SSF54975">
    <property type="entry name" value="Acylphosphatase/BLUF domain-like"/>
    <property type="match status" value="1"/>
</dbReference>
<evidence type="ECO:0000256" key="9">
    <source>
        <dbReference type="PROSITE-ProRule" id="PRU00520"/>
    </source>
</evidence>
<dbReference type="InterPro" id="IPR006070">
    <property type="entry name" value="Sua5-like_dom"/>
</dbReference>
<comment type="similarity">
    <text evidence="2 8">Belongs to the carbamoyltransferase HypF family.</text>
</comment>
<dbReference type="AlphaFoldDB" id="Q2JBM2"/>
<dbReference type="KEGG" id="fra:Francci3_1945"/>
<dbReference type="SUPFAM" id="SSF55821">
    <property type="entry name" value="YrdC/RibB"/>
    <property type="match status" value="1"/>
</dbReference>
<dbReference type="Gene3D" id="3.90.870.50">
    <property type="match status" value="1"/>
</dbReference>
<dbReference type="Proteomes" id="UP000001937">
    <property type="component" value="Chromosome"/>
</dbReference>
<name>Q2JBM2_FRACC</name>
<feature type="domain" description="YrdC-like" evidence="12">
    <location>
        <begin position="230"/>
        <end position="431"/>
    </location>
</feature>
<dbReference type="PROSITE" id="PS51163">
    <property type="entry name" value="YRDC"/>
    <property type="match status" value="1"/>
</dbReference>
<dbReference type="UniPathway" id="UPA00335"/>
<keyword evidence="6" id="KW-0862">Zinc</keyword>
<feature type="active site" evidence="9">
    <location>
        <position position="49"/>
    </location>
</feature>
<evidence type="ECO:0000259" key="11">
    <source>
        <dbReference type="PROSITE" id="PS51160"/>
    </source>
</evidence>
<dbReference type="InterPro" id="IPR017945">
    <property type="entry name" value="DHBP_synth_RibB-like_a/b_dom"/>
</dbReference>
<comment type="pathway">
    <text evidence="1">Protein modification; [NiFe] hydrogenase maturation.</text>
</comment>
<dbReference type="InterPro" id="IPR004421">
    <property type="entry name" value="Carbamoyltransferase_HypF"/>
</dbReference>
<proteinExistence type="inferred from homology"/>
<dbReference type="Pfam" id="PF01300">
    <property type="entry name" value="Sua5_yciO_yrdC"/>
    <property type="match status" value="1"/>
</dbReference>
<comment type="catalytic activity">
    <reaction evidence="9">
        <text>an acyl phosphate + H2O = a carboxylate + phosphate + H(+)</text>
        <dbReference type="Rhea" id="RHEA:14965"/>
        <dbReference type="ChEBI" id="CHEBI:15377"/>
        <dbReference type="ChEBI" id="CHEBI:15378"/>
        <dbReference type="ChEBI" id="CHEBI:29067"/>
        <dbReference type="ChEBI" id="CHEBI:43474"/>
        <dbReference type="ChEBI" id="CHEBI:59918"/>
        <dbReference type="EC" id="3.6.1.7"/>
    </reaction>
</comment>
<evidence type="ECO:0000259" key="12">
    <source>
        <dbReference type="PROSITE" id="PS51163"/>
    </source>
</evidence>
<evidence type="ECO:0000256" key="1">
    <source>
        <dbReference type="ARBA" id="ARBA00004711"/>
    </source>
</evidence>
<dbReference type="GO" id="GO:0051604">
    <property type="term" value="P:protein maturation"/>
    <property type="evidence" value="ECO:0007669"/>
    <property type="project" value="TreeGrafter"/>
</dbReference>
<evidence type="ECO:0000313" key="13">
    <source>
        <dbReference type="EMBL" id="ABD11320.1"/>
    </source>
</evidence>
<evidence type="ECO:0000256" key="4">
    <source>
        <dbReference type="ARBA" id="ARBA00022723"/>
    </source>
</evidence>
<dbReference type="HOGENOM" id="CLU_009164_0_0_11"/>
<keyword evidence="4" id="KW-0479">Metal-binding</keyword>
<keyword evidence="9" id="KW-0378">Hydrolase</keyword>
<evidence type="ECO:0000256" key="10">
    <source>
        <dbReference type="SAM" id="MobiDB-lite"/>
    </source>
</evidence>
<organism evidence="13 14">
    <name type="scientific">Frankia casuarinae (strain DSM 45818 / CECT 9043 / HFP020203 / CcI3)</name>
    <dbReference type="NCBI Taxonomy" id="106370"/>
    <lineage>
        <taxon>Bacteria</taxon>
        <taxon>Bacillati</taxon>
        <taxon>Actinomycetota</taxon>
        <taxon>Actinomycetes</taxon>
        <taxon>Frankiales</taxon>
        <taxon>Frankiaceae</taxon>
        <taxon>Frankia</taxon>
    </lineage>
</organism>
<evidence type="ECO:0000256" key="8">
    <source>
        <dbReference type="PIRNR" id="PIRNR006256"/>
    </source>
</evidence>
<feature type="active site" evidence="9">
    <location>
        <position position="67"/>
    </location>
</feature>
<dbReference type="PROSITE" id="PS51160">
    <property type="entry name" value="ACYLPHOSPHATASE_3"/>
    <property type="match status" value="1"/>
</dbReference>
<gene>
    <name evidence="13" type="ordered locus">Francci3_1945</name>
</gene>
<evidence type="ECO:0000256" key="7">
    <source>
        <dbReference type="ARBA" id="ARBA00048220"/>
    </source>
</evidence>
<feature type="domain" description="Acylphosphatase-like" evidence="11">
    <location>
        <begin position="34"/>
        <end position="120"/>
    </location>
</feature>
<evidence type="ECO:0000313" key="14">
    <source>
        <dbReference type="Proteomes" id="UP000001937"/>
    </source>
</evidence>
<dbReference type="InterPro" id="IPR051060">
    <property type="entry name" value="Carbamoyltrans_HypF-like"/>
</dbReference>
<dbReference type="GO" id="GO:0003725">
    <property type="term" value="F:double-stranded RNA binding"/>
    <property type="evidence" value="ECO:0007669"/>
    <property type="project" value="InterPro"/>
</dbReference>
<dbReference type="InterPro" id="IPR017968">
    <property type="entry name" value="Acylphosphatase_CS"/>
</dbReference>
<dbReference type="Pfam" id="PF17788">
    <property type="entry name" value="HypF_C"/>
    <property type="match status" value="1"/>
</dbReference>
<dbReference type="InterPro" id="IPR041440">
    <property type="entry name" value="HypF_C"/>
</dbReference>
<dbReference type="EMBL" id="CP000249">
    <property type="protein sequence ID" value="ABD11320.1"/>
    <property type="molecule type" value="Genomic_DNA"/>
</dbReference>
<dbReference type="EC" id="6.2.-.-" evidence="8"/>
<dbReference type="Gene3D" id="3.30.420.360">
    <property type="match status" value="1"/>
</dbReference>
<dbReference type="PIRSF" id="PIRSF006256">
    <property type="entry name" value="CMPcnvr_hdrg_mat"/>
    <property type="match status" value="1"/>
</dbReference>
<dbReference type="Pfam" id="PF22521">
    <property type="entry name" value="HypF_C_2"/>
    <property type="match status" value="1"/>
</dbReference>
<sequence>MMADGTAGRMTRPVLSVGGAGEPSREAGPGGRARRRFVVQGLVQGVGFRPFVHAAATELALTGWVRNDTGGVVAEVEGTPGAVEDFARRLRCDVPPLAMVERVVTTELPPCGGSGFAIVRSRPAAGGRTAAAPDVATCPDCLRELADPADRRYRHPFITCTNCGPRFTIITDLPYDRPATTMARFAMCPVCEREYSDPADRRFHAQPIACPACGPRLEFVSPLGAPRTGEDALAAARRLLADGGVLAVKGVGGYHLACVATDPTAVTTLRRRKRRGGKPFAVMVHDLAAARALAHVDEREAALLTDPARPIVLVRRRRDGRPALADSVAPDNPDLGLLLPYTPVHHLLLGLPGEPVPLHRTVGTAGWPPLVMTSGNLGGEPIAAEDTDALRRLAPLVDGWLRHDRPIRVPCDDSVVRVVDGAPSPVRRSRGYAPLPVPLPFEVPPTLAVGADLKNTCGLGAGRSAWLSGHIGDMDDLATLRAFDAAERHLEHLTGVTPRQLVTDAHPGYRSRQWAVRHAAGRPIRTVQHHHAHVAALMAEHGLDGTRPVVGFAFDGTGYGPDRAVWGGEVLIADYRGFRRFAHLGYVPLAGGDAAVRRPCRMALAHLHAAGVRWDPTLPPVVACPQPERRVLTHQLASGLGCVPTSSMGRLFDAVSSLLGIRHEVDFEAQAAIELEARARTAAGGGADDRERHAFALRGQGLGRPLIIDPAPVIRAMVRDLSAGLAVDIAAVRFHTAVVAMIVDLARRARGEVGLDLVGLTGGVFQNAVLTTAASRALHAGGFTVLRHARVPPNDGGIALGQLLVAAAREKTREKG</sequence>
<evidence type="ECO:0000256" key="5">
    <source>
        <dbReference type="ARBA" id="ARBA00022771"/>
    </source>
</evidence>
<dbReference type="PhylomeDB" id="Q2JBM2"/>
<dbReference type="InterPro" id="IPR011125">
    <property type="entry name" value="Znf_HypF"/>
</dbReference>
<keyword evidence="5" id="KW-0863">Zinc-finger</keyword>
<feature type="region of interest" description="Disordered" evidence="10">
    <location>
        <begin position="1"/>
        <end position="32"/>
    </location>
</feature>
<protein>
    <recommendedName>
        <fullName evidence="8">Carbamoyltransferase</fullName>
        <ecNumber evidence="8">6.2.-.-</ecNumber>
    </recommendedName>
</protein>
<dbReference type="STRING" id="106370.Francci3_1945"/>
<reference evidence="13 14" key="1">
    <citation type="journal article" date="2007" name="Genome Res.">
        <title>Genome characteristics of facultatively symbiotic Frankia sp. strains reflect host range and host plant biogeography.</title>
        <authorList>
            <person name="Normand P."/>
            <person name="Lapierre P."/>
            <person name="Tisa L.S."/>
            <person name="Gogarten J.P."/>
            <person name="Alloisio N."/>
            <person name="Bagnarol E."/>
            <person name="Bassi C.A."/>
            <person name="Berry A.M."/>
            <person name="Bickhart D.M."/>
            <person name="Choisne N."/>
            <person name="Couloux A."/>
            <person name="Cournoyer B."/>
            <person name="Cruveiller S."/>
            <person name="Daubin V."/>
            <person name="Demange N."/>
            <person name="Francino M.P."/>
            <person name="Goltsman E."/>
            <person name="Huang Y."/>
            <person name="Kopp O.R."/>
            <person name="Labarre L."/>
            <person name="Lapidus A."/>
            <person name="Lavire C."/>
            <person name="Marechal J."/>
            <person name="Martinez M."/>
            <person name="Mastronunzio J.E."/>
            <person name="Mullin B.C."/>
            <person name="Niemann J."/>
            <person name="Pujic P."/>
            <person name="Rawnsley T."/>
            <person name="Rouy Z."/>
            <person name="Schenowitz C."/>
            <person name="Sellstedt A."/>
            <person name="Tavares F."/>
            <person name="Tomkins J.P."/>
            <person name="Vallenet D."/>
            <person name="Valverde C."/>
            <person name="Wall L.G."/>
            <person name="Wang Y."/>
            <person name="Medigue C."/>
            <person name="Benson D.R."/>
        </authorList>
    </citation>
    <scope>NUCLEOTIDE SEQUENCE [LARGE SCALE GENOMIC DNA]</scope>
    <source>
        <strain evidence="14">DSM 45818 / CECT 9043 / CcI3</strain>
    </source>
</reference>
<dbReference type="eggNOG" id="COG0068">
    <property type="taxonomic scope" value="Bacteria"/>
</dbReference>
<dbReference type="PROSITE" id="PS00150">
    <property type="entry name" value="ACYLPHOSPHATASE_1"/>
    <property type="match status" value="1"/>
</dbReference>